<dbReference type="InterPro" id="IPR024936">
    <property type="entry name" value="Cyclophilin-type_PPIase"/>
</dbReference>
<dbReference type="RefSeq" id="WP_258332918.1">
    <property type="nucleotide sequence ID" value="NZ_JAPTGG010000019.1"/>
</dbReference>
<dbReference type="PRINTS" id="PR00153">
    <property type="entry name" value="CSAPPISMRASE"/>
</dbReference>
<keyword evidence="6 7" id="KW-0413">Isomerase</keyword>
<evidence type="ECO:0000313" key="9">
    <source>
        <dbReference type="EMBL" id="MCZ0866968.1"/>
    </source>
</evidence>
<protein>
    <recommendedName>
        <fullName evidence="7">Peptidyl-prolyl cis-trans isomerase</fullName>
        <shortName evidence="7">PPIase</shortName>
        <ecNumber evidence="7">5.2.1.8</ecNumber>
    </recommendedName>
</protein>
<dbReference type="GO" id="GO:0005737">
    <property type="term" value="C:cytoplasm"/>
    <property type="evidence" value="ECO:0007669"/>
    <property type="project" value="UniProtKB-SubCell"/>
</dbReference>
<keyword evidence="5 7" id="KW-0697">Rotamase</keyword>
<comment type="similarity">
    <text evidence="3 7">Belongs to the cyclophilin-type PPIase family.</text>
</comment>
<evidence type="ECO:0000313" key="10">
    <source>
        <dbReference type="Proteomes" id="UP001069090"/>
    </source>
</evidence>
<evidence type="ECO:0000259" key="8">
    <source>
        <dbReference type="PROSITE" id="PS50072"/>
    </source>
</evidence>
<dbReference type="Pfam" id="PF00160">
    <property type="entry name" value="Pro_isomerase"/>
    <property type="match status" value="1"/>
</dbReference>
<proteinExistence type="inferred from homology"/>
<dbReference type="GO" id="GO:0006457">
    <property type="term" value="P:protein folding"/>
    <property type="evidence" value="ECO:0007669"/>
    <property type="project" value="InterPro"/>
</dbReference>
<evidence type="ECO:0000256" key="2">
    <source>
        <dbReference type="ARBA" id="ARBA00004496"/>
    </source>
</evidence>
<dbReference type="CDD" id="cd01920">
    <property type="entry name" value="cyclophilin_EcCYP_like"/>
    <property type="match status" value="1"/>
</dbReference>
<evidence type="ECO:0000256" key="3">
    <source>
        <dbReference type="ARBA" id="ARBA00007365"/>
    </source>
</evidence>
<dbReference type="PANTHER" id="PTHR43246">
    <property type="entry name" value="PEPTIDYL-PROLYL CIS-TRANS ISOMERASE CYP38, CHLOROPLASTIC"/>
    <property type="match status" value="1"/>
</dbReference>
<dbReference type="InterPro" id="IPR002130">
    <property type="entry name" value="Cyclophilin-type_PPIase_dom"/>
</dbReference>
<keyword evidence="4" id="KW-0963">Cytoplasm</keyword>
<dbReference type="SUPFAM" id="SSF50891">
    <property type="entry name" value="Cyclophilin-like"/>
    <property type="match status" value="1"/>
</dbReference>
<evidence type="ECO:0000256" key="1">
    <source>
        <dbReference type="ARBA" id="ARBA00002388"/>
    </source>
</evidence>
<comment type="caution">
    <text evidence="9">The sequence shown here is derived from an EMBL/GenBank/DDBJ whole genome shotgun (WGS) entry which is preliminary data.</text>
</comment>
<name>A0A9J6RS21_9GAMM</name>
<dbReference type="EC" id="5.2.1.8" evidence="7"/>
<dbReference type="AlphaFoldDB" id="A0A9J6RS21"/>
<comment type="function">
    <text evidence="1 7">PPIases accelerate the folding of proteins. It catalyzes the cis-trans isomerization of proline imidic peptide bonds in oligopeptides.</text>
</comment>
<dbReference type="PROSITE" id="PS00170">
    <property type="entry name" value="CSA_PPIASE_1"/>
    <property type="match status" value="1"/>
</dbReference>
<feature type="domain" description="PPIase cyclophilin-type" evidence="8">
    <location>
        <begin position="1"/>
        <end position="162"/>
    </location>
</feature>
<dbReference type="InterPro" id="IPR044665">
    <property type="entry name" value="E_coli_cyclophilin_A-like"/>
</dbReference>
<comment type="subcellular location">
    <subcellularLocation>
        <location evidence="2">Cytoplasm</location>
    </subcellularLocation>
</comment>
<dbReference type="InterPro" id="IPR029000">
    <property type="entry name" value="Cyclophilin-like_dom_sf"/>
</dbReference>
<dbReference type="PIRSF" id="PIRSF001467">
    <property type="entry name" value="Peptidylpro_ismrse"/>
    <property type="match status" value="1"/>
</dbReference>
<reference evidence="9 10" key="1">
    <citation type="submission" date="2022-12" db="EMBL/GenBank/DDBJ databases">
        <title>Dasania phycosphaerae sp. nov., isolated from particulate material of the south coast of Korea.</title>
        <authorList>
            <person name="Jiang Y."/>
        </authorList>
    </citation>
    <scope>NUCLEOTIDE SEQUENCE [LARGE SCALE GENOMIC DNA]</scope>
    <source>
        <strain evidence="9 10">GY-19</strain>
    </source>
</reference>
<gene>
    <name evidence="9" type="ORF">O0V09_17335</name>
</gene>
<keyword evidence="10" id="KW-1185">Reference proteome</keyword>
<dbReference type="Proteomes" id="UP001069090">
    <property type="component" value="Unassembled WGS sequence"/>
</dbReference>
<dbReference type="Gene3D" id="2.40.100.10">
    <property type="entry name" value="Cyclophilin-like"/>
    <property type="match status" value="1"/>
</dbReference>
<dbReference type="GO" id="GO:0003755">
    <property type="term" value="F:peptidyl-prolyl cis-trans isomerase activity"/>
    <property type="evidence" value="ECO:0007669"/>
    <property type="project" value="UniProtKB-UniRule"/>
</dbReference>
<evidence type="ECO:0000256" key="5">
    <source>
        <dbReference type="ARBA" id="ARBA00023110"/>
    </source>
</evidence>
<evidence type="ECO:0000256" key="6">
    <source>
        <dbReference type="ARBA" id="ARBA00023235"/>
    </source>
</evidence>
<dbReference type="FunFam" id="2.40.100.10:FF:000004">
    <property type="entry name" value="Peptidyl-prolyl cis-trans isomerase"/>
    <property type="match status" value="1"/>
</dbReference>
<organism evidence="9 10">
    <name type="scientific">Dasania phycosphaerae</name>
    <dbReference type="NCBI Taxonomy" id="2950436"/>
    <lineage>
        <taxon>Bacteria</taxon>
        <taxon>Pseudomonadati</taxon>
        <taxon>Pseudomonadota</taxon>
        <taxon>Gammaproteobacteria</taxon>
        <taxon>Cellvibrionales</taxon>
        <taxon>Spongiibacteraceae</taxon>
        <taxon>Dasania</taxon>
    </lineage>
</organism>
<dbReference type="PROSITE" id="PS50072">
    <property type="entry name" value="CSA_PPIASE_2"/>
    <property type="match status" value="1"/>
</dbReference>
<dbReference type="InterPro" id="IPR020892">
    <property type="entry name" value="Cyclophilin-type_PPIase_CS"/>
</dbReference>
<evidence type="ECO:0000256" key="7">
    <source>
        <dbReference type="RuleBase" id="RU363019"/>
    </source>
</evidence>
<accession>A0A9J6RS21</accession>
<sequence>MVILKTNYGDITLALDFDKAPKTAENFAQYVKDGFYNGTIFHRVINNFMIQGGGFEADMSQKETRDCIENEADNGLSNDNGTIAMARTMEPHSASSQFFINVKDNDFLNHSGKNAQGWGYCVFGKVTEGMDVIEKIKAVATTTKAGHQDVPVEDVVIESAEWTGE</sequence>
<dbReference type="EMBL" id="JAPTGG010000019">
    <property type="protein sequence ID" value="MCZ0866968.1"/>
    <property type="molecule type" value="Genomic_DNA"/>
</dbReference>
<comment type="catalytic activity">
    <reaction evidence="7">
        <text>[protein]-peptidylproline (omega=180) = [protein]-peptidylproline (omega=0)</text>
        <dbReference type="Rhea" id="RHEA:16237"/>
        <dbReference type="Rhea" id="RHEA-COMP:10747"/>
        <dbReference type="Rhea" id="RHEA-COMP:10748"/>
        <dbReference type="ChEBI" id="CHEBI:83833"/>
        <dbReference type="ChEBI" id="CHEBI:83834"/>
        <dbReference type="EC" id="5.2.1.8"/>
    </reaction>
</comment>
<evidence type="ECO:0000256" key="4">
    <source>
        <dbReference type="ARBA" id="ARBA00022490"/>
    </source>
</evidence>